<dbReference type="PANTHER" id="PTHR45947">
    <property type="entry name" value="SULFOQUINOVOSYL TRANSFERASE SQD2"/>
    <property type="match status" value="1"/>
</dbReference>
<evidence type="ECO:0000313" key="3">
    <source>
        <dbReference type="Proteomes" id="UP000007814"/>
    </source>
</evidence>
<organism evidence="2 3">
    <name type="scientific">Actinomyces naeslundii (strain ATCC 12104 / DSM 43013 / CCUG 2238 / JCM 8349 / NCTC 10301 / Howell 279)</name>
    <dbReference type="NCBI Taxonomy" id="1115803"/>
    <lineage>
        <taxon>Bacteria</taxon>
        <taxon>Bacillati</taxon>
        <taxon>Actinomycetota</taxon>
        <taxon>Actinomycetes</taxon>
        <taxon>Actinomycetales</taxon>
        <taxon>Actinomycetaceae</taxon>
        <taxon>Actinomyces</taxon>
    </lineage>
</organism>
<name>J3JJX7_ACTNH</name>
<dbReference type="InterPro" id="IPR050194">
    <property type="entry name" value="Glycosyltransferase_grp1"/>
</dbReference>
<keyword evidence="2" id="KW-0808">Transferase</keyword>
<proteinExistence type="predicted"/>
<dbReference type="PANTHER" id="PTHR45947:SF14">
    <property type="entry name" value="SLL1723 PROTEIN"/>
    <property type="match status" value="1"/>
</dbReference>
<dbReference type="eggNOG" id="COG0438">
    <property type="taxonomic scope" value="Bacteria"/>
</dbReference>
<dbReference type="Gene3D" id="3.40.50.2000">
    <property type="entry name" value="Glycogen Phosphorylase B"/>
    <property type="match status" value="2"/>
</dbReference>
<comment type="caution">
    <text evidence="2">The sequence shown here is derived from an EMBL/GenBank/DDBJ whole genome shotgun (WGS) entry which is preliminary data.</text>
</comment>
<dbReference type="GO" id="GO:0016757">
    <property type="term" value="F:glycosyltransferase activity"/>
    <property type="evidence" value="ECO:0007669"/>
    <property type="project" value="UniProtKB-KW"/>
</dbReference>
<dbReference type="EMBL" id="ALJK01000119">
    <property type="protein sequence ID" value="EJN84869.1"/>
    <property type="molecule type" value="Genomic_DNA"/>
</dbReference>
<dbReference type="Pfam" id="PF13692">
    <property type="entry name" value="Glyco_trans_1_4"/>
    <property type="match status" value="1"/>
</dbReference>
<dbReference type="Proteomes" id="UP000007814">
    <property type="component" value="Unassembled WGS sequence"/>
</dbReference>
<keyword evidence="2" id="KW-0328">Glycosyltransferase</keyword>
<reference evidence="2 3" key="1">
    <citation type="submission" date="2012-07" db="EMBL/GenBank/DDBJ databases">
        <authorList>
            <person name="Durkin A.S."/>
            <person name="McCorrison J."/>
            <person name="Torralba M."/>
            <person name="Gillis M."/>
            <person name="Methe B."/>
            <person name="Sutton G."/>
            <person name="Nelson K.E."/>
        </authorList>
    </citation>
    <scope>NUCLEOTIDE SEQUENCE [LARGE SCALE GENOMIC DNA]</scope>
    <source>
        <strain evidence="3">ATCC 12104 / DSM 43013 / CCUG 2238 / JCM 8349 / NCTC 10301 / Howell 279</strain>
    </source>
</reference>
<sequence>MHSQNSQFPGRAGANGGRLPVSQKQSTAPRDTEGGPLRVLQINSSISRRSGVMSVLMNYFRHMDRSQVVFDFFCFATPDETNRAEIESLGGRCYIINAGGSIGHIRSALAQLLGEHAGQYPVAHLHDPILSRFLYPVAHRHGVQSFAVHSHATAYSDSRLRSVRNWLVCRNIGAYSDVRLACSRAAGDFLFGRGRYEEVPNAIDVETYRFKEPVRADVRARLGLGDAPVVGHVGRFSEQKNHRFLIDVYTELARLSPEARLMLIGDGPLRPGIEEIVAERGLTDRVLFLGDRGDVAALYQAMDMFLLPSLYEGLPMVGVEAQCAGLPLVCSKEVTDEVAIGEATFLSLEKPASQWAHHVSQALERGRDLGLRAQGEEMTRTAGFDITHEADRLAHRYQALAEW</sequence>
<evidence type="ECO:0000313" key="2">
    <source>
        <dbReference type="EMBL" id="EJN84869.1"/>
    </source>
</evidence>
<feature type="region of interest" description="Disordered" evidence="1">
    <location>
        <begin position="1"/>
        <end position="36"/>
    </location>
</feature>
<dbReference type="AlphaFoldDB" id="J3JJX7"/>
<gene>
    <name evidence="2" type="ORF">HMPREF1129_1835</name>
</gene>
<dbReference type="EC" id="2.4.-.-" evidence="2"/>
<evidence type="ECO:0000256" key="1">
    <source>
        <dbReference type="SAM" id="MobiDB-lite"/>
    </source>
</evidence>
<protein>
    <submittedName>
        <fullName evidence="2">Glycosyltransferase, group 1 family protein</fullName>
        <ecNumber evidence="2">2.4.-.-</ecNumber>
    </submittedName>
</protein>
<dbReference type="PATRIC" id="fig|1115803.3.peg.1308"/>
<accession>J3JJX7</accession>
<dbReference type="SUPFAM" id="SSF53756">
    <property type="entry name" value="UDP-Glycosyltransferase/glycogen phosphorylase"/>
    <property type="match status" value="1"/>
</dbReference>